<protein>
    <recommendedName>
        <fullName evidence="5 6">Cell division protein FtsZ</fullName>
    </recommendedName>
</protein>
<dbReference type="GO" id="GO:0051258">
    <property type="term" value="P:protein polymerization"/>
    <property type="evidence" value="ECO:0007669"/>
    <property type="project" value="UniProtKB-UniRule"/>
</dbReference>
<feature type="domain" description="Tubulin/FtsZ GTPase" evidence="9">
    <location>
        <begin position="6"/>
        <end position="198"/>
    </location>
</feature>
<gene>
    <name evidence="5" type="primary">ftsZ</name>
    <name evidence="11" type="ORF">CIT37_13970</name>
</gene>
<evidence type="ECO:0000256" key="1">
    <source>
        <dbReference type="ARBA" id="ARBA00009690"/>
    </source>
</evidence>
<evidence type="ECO:0000256" key="5">
    <source>
        <dbReference type="HAMAP-Rule" id="MF_00909"/>
    </source>
</evidence>
<comment type="function">
    <text evidence="5 7">Essential cell division protein that forms a contractile ring structure (Z ring) at the future cell division site. The regulation of the ring assembly controls the timing and the location of cell division. One of the functions of the FtsZ ring is to recruit other cell division proteins to the septum to produce a new cell wall between the dividing cells. Binds GTP and shows GTPase activity.</text>
</comment>
<keyword evidence="5 7" id="KW-0131">Cell cycle</keyword>
<dbReference type="FunFam" id="3.40.50.1440:FF:000001">
    <property type="entry name" value="Cell division protein FtsZ"/>
    <property type="match status" value="1"/>
</dbReference>
<feature type="region of interest" description="Disordered" evidence="8">
    <location>
        <begin position="343"/>
        <end position="399"/>
    </location>
</feature>
<feature type="binding site" evidence="5">
    <location>
        <position position="180"/>
    </location>
    <ligand>
        <name>GTP</name>
        <dbReference type="ChEBI" id="CHEBI:37565"/>
    </ligand>
</feature>
<dbReference type="InterPro" id="IPR008280">
    <property type="entry name" value="Tub_FtsZ_C"/>
</dbReference>
<dbReference type="GO" id="GO:0005525">
    <property type="term" value="F:GTP binding"/>
    <property type="evidence" value="ECO:0007669"/>
    <property type="project" value="UniProtKB-UniRule"/>
</dbReference>
<dbReference type="GO" id="GO:0005737">
    <property type="term" value="C:cytoplasm"/>
    <property type="evidence" value="ECO:0007669"/>
    <property type="project" value="UniProtKB-SubCell"/>
</dbReference>
<evidence type="ECO:0000259" key="10">
    <source>
        <dbReference type="SMART" id="SM00865"/>
    </source>
</evidence>
<feature type="binding site" evidence="5">
    <location>
        <position position="136"/>
    </location>
    <ligand>
        <name>GTP</name>
        <dbReference type="ChEBI" id="CHEBI:37565"/>
    </ligand>
</feature>
<dbReference type="SMART" id="SM00864">
    <property type="entry name" value="Tubulin"/>
    <property type="match status" value="1"/>
</dbReference>
<dbReference type="PANTHER" id="PTHR30314:SF3">
    <property type="entry name" value="MITOCHONDRIAL DIVISION PROTEIN FSZA"/>
    <property type="match status" value="1"/>
</dbReference>
<evidence type="ECO:0000256" key="6">
    <source>
        <dbReference type="NCBIfam" id="TIGR00065"/>
    </source>
</evidence>
<reference evidence="11 12" key="1">
    <citation type="journal article" date="2014" name="Int. J. Syst. Evol. Microbiol.">
        <title>Bradyrhizobium ottawaense sp. nov., a symbiotic nitrogen fixing bacterium from root nodules of soybeans in Canada.</title>
        <authorList>
            <person name="Yu X."/>
            <person name="Cloutier S."/>
            <person name="Tambong J.T."/>
            <person name="Bromfield E.S."/>
        </authorList>
    </citation>
    <scope>NUCLEOTIDE SEQUENCE [LARGE SCALE GENOMIC DNA]</scope>
    <source>
        <strain evidence="11 12">OO99</strain>
    </source>
</reference>
<evidence type="ECO:0000313" key="12">
    <source>
        <dbReference type="Proteomes" id="UP000215703"/>
    </source>
</evidence>
<dbReference type="GO" id="GO:0003924">
    <property type="term" value="F:GTPase activity"/>
    <property type="evidence" value="ECO:0007669"/>
    <property type="project" value="UniProtKB-UniRule"/>
</dbReference>
<dbReference type="SMART" id="SM00865">
    <property type="entry name" value="Tubulin_C"/>
    <property type="match status" value="1"/>
</dbReference>
<feature type="binding site" evidence="5">
    <location>
        <begin position="101"/>
        <end position="103"/>
    </location>
    <ligand>
        <name>GTP</name>
        <dbReference type="ChEBI" id="CHEBI:37565"/>
    </ligand>
</feature>
<dbReference type="Pfam" id="PF00091">
    <property type="entry name" value="Tubulin"/>
    <property type="match status" value="1"/>
</dbReference>
<organism evidence="11 12">
    <name type="scientific">Bradyrhizobium ottawaense</name>
    <dbReference type="NCBI Taxonomy" id="931866"/>
    <lineage>
        <taxon>Bacteria</taxon>
        <taxon>Pseudomonadati</taxon>
        <taxon>Pseudomonadota</taxon>
        <taxon>Alphaproteobacteria</taxon>
        <taxon>Hyphomicrobiales</taxon>
        <taxon>Nitrobacteraceae</taxon>
        <taxon>Bradyrhizobium</taxon>
    </lineage>
</organism>
<evidence type="ECO:0000256" key="8">
    <source>
        <dbReference type="SAM" id="MobiDB-lite"/>
    </source>
</evidence>
<dbReference type="PROSITE" id="PS01135">
    <property type="entry name" value="FTSZ_2"/>
    <property type="match status" value="1"/>
</dbReference>
<dbReference type="KEGG" id="bot:CIT37_13970"/>
<dbReference type="FunFam" id="3.30.1330.20:FF:000011">
    <property type="entry name" value="Cell division protein FtsZ"/>
    <property type="match status" value="1"/>
</dbReference>
<dbReference type="RefSeq" id="WP_099421832.1">
    <property type="nucleotide sequence ID" value="NZ_CP029425.2"/>
</dbReference>
<keyword evidence="2 5" id="KW-0963">Cytoplasm</keyword>
<keyword evidence="3 5" id="KW-0547">Nucleotide-binding</keyword>
<evidence type="ECO:0000256" key="7">
    <source>
        <dbReference type="RuleBase" id="RU000631"/>
    </source>
</evidence>
<dbReference type="CDD" id="cd02201">
    <property type="entry name" value="FtsZ_type1"/>
    <property type="match status" value="1"/>
</dbReference>
<dbReference type="InterPro" id="IPR018316">
    <property type="entry name" value="Tubulin/FtsZ_2-layer-sand-dom"/>
</dbReference>
<comment type="subcellular location">
    <subcellularLocation>
        <location evidence="5">Cytoplasm</location>
    </subcellularLocation>
    <text evidence="5">Assembles at midcell at the inner surface of the cytoplasmic membrane.</text>
</comment>
<dbReference type="InterPro" id="IPR045061">
    <property type="entry name" value="FtsZ/CetZ"/>
</dbReference>
<dbReference type="AlphaFoldDB" id="A0A2U8P640"/>
<keyword evidence="5 7" id="KW-0132">Cell division</keyword>
<dbReference type="PROSITE" id="PS01134">
    <property type="entry name" value="FTSZ_1"/>
    <property type="match status" value="1"/>
</dbReference>
<evidence type="ECO:0000259" key="9">
    <source>
        <dbReference type="SMART" id="SM00864"/>
    </source>
</evidence>
<dbReference type="SUPFAM" id="SSF55307">
    <property type="entry name" value="Tubulin C-terminal domain-like"/>
    <property type="match status" value="1"/>
</dbReference>
<dbReference type="InterPro" id="IPR024757">
    <property type="entry name" value="FtsZ_C"/>
</dbReference>
<evidence type="ECO:0000256" key="4">
    <source>
        <dbReference type="ARBA" id="ARBA00023134"/>
    </source>
</evidence>
<reference evidence="11 12" key="2">
    <citation type="journal article" date="2017" name="Syst. Appl. Microbiol.">
        <title>Soybeans inoculated with root zone soils of Canadian native legumes harbour diverse and novel Bradyrhizobium spp. that possess agricultural potential.</title>
        <authorList>
            <person name="Bromfield E.S.P."/>
            <person name="Cloutier S."/>
            <person name="Tambong J.T."/>
            <person name="Tran Thi T.V."/>
        </authorList>
    </citation>
    <scope>NUCLEOTIDE SEQUENCE [LARGE SCALE GENOMIC DNA]</scope>
    <source>
        <strain evidence="11 12">OO99</strain>
    </source>
</reference>
<feature type="compositionally biased region" description="Pro residues" evidence="8">
    <location>
        <begin position="355"/>
        <end position="369"/>
    </location>
</feature>
<dbReference type="InterPro" id="IPR020805">
    <property type="entry name" value="Cell_div_FtsZ_CS"/>
</dbReference>
<dbReference type="PANTHER" id="PTHR30314">
    <property type="entry name" value="CELL DIVISION PROTEIN FTSZ-RELATED"/>
    <property type="match status" value="1"/>
</dbReference>
<dbReference type="Gene3D" id="3.40.50.1440">
    <property type="entry name" value="Tubulin/FtsZ, GTPase domain"/>
    <property type="match status" value="1"/>
</dbReference>
<evidence type="ECO:0000256" key="2">
    <source>
        <dbReference type="ARBA" id="ARBA00022490"/>
    </source>
</evidence>
<name>A0A2U8P640_9BRAD</name>
<sequence length="411" mass="43055">MKLKARIVVFGVGGAGGNAVNNMITAGLQGVEFVVANTDAQALAMSKAKHLIQLGTHVTAGLGAGSQPELGRAAAEEAIDAIRNQLTGAHMVFVTAGMGGGTGTGAAPVVARTARELGILTIGVVTKPFYFEGQRRMRFAEAGIEELLKTVDTLLIIPNQNLFRVASDKTTFADAFALADQVLYSGVACISDLIVKEGLINLDFADVLSVMKEKGKAMMGRGEASGEKRVLAAAVAAISNPLIENPSIKRASGLIISITGGKDLMLYEVDEAASRIRDEADPDANIIVGASFDESLEGIVRVSVVATGIDNLDPAQALPVETALTQLAGRLRNDSRRIADRIERSAPIPQAGSPPLRPQPHHPVGPPARPGLDHARQAALQPLDPYGRAPARNAPDEAVLDIPAFLRRAAN</sequence>
<dbReference type="InterPro" id="IPR000158">
    <property type="entry name" value="Cell_div_FtsZ"/>
</dbReference>
<evidence type="ECO:0000256" key="3">
    <source>
        <dbReference type="ARBA" id="ARBA00022741"/>
    </source>
</evidence>
<dbReference type="GO" id="GO:0043093">
    <property type="term" value="P:FtsZ-dependent cytokinesis"/>
    <property type="evidence" value="ECO:0007669"/>
    <property type="project" value="UniProtKB-UniRule"/>
</dbReference>
<feature type="domain" description="Tubulin/FtsZ 2-layer sandwich" evidence="10">
    <location>
        <begin position="200"/>
        <end position="318"/>
    </location>
</feature>
<dbReference type="GeneID" id="92963739"/>
<keyword evidence="5 7" id="KW-0717">Septation</keyword>
<dbReference type="InterPro" id="IPR036525">
    <property type="entry name" value="Tubulin/FtsZ_GTPase_sf"/>
</dbReference>
<dbReference type="GO" id="GO:0000917">
    <property type="term" value="P:division septum assembly"/>
    <property type="evidence" value="ECO:0007669"/>
    <property type="project" value="UniProtKB-KW"/>
</dbReference>
<dbReference type="Pfam" id="PF12327">
    <property type="entry name" value="FtsZ_C"/>
    <property type="match status" value="1"/>
</dbReference>
<dbReference type="PRINTS" id="PR00423">
    <property type="entry name" value="CELLDVISFTSZ"/>
</dbReference>
<dbReference type="HAMAP" id="MF_00909">
    <property type="entry name" value="FtsZ"/>
    <property type="match status" value="1"/>
</dbReference>
<dbReference type="Proteomes" id="UP000215703">
    <property type="component" value="Chromosome"/>
</dbReference>
<comment type="similarity">
    <text evidence="1 5 7">Belongs to the FtsZ family.</text>
</comment>
<keyword evidence="4 5" id="KW-0342">GTP-binding</keyword>
<dbReference type="Gene3D" id="3.30.1330.20">
    <property type="entry name" value="Tubulin/FtsZ, C-terminal domain"/>
    <property type="match status" value="1"/>
</dbReference>
<dbReference type="SUPFAM" id="SSF52490">
    <property type="entry name" value="Tubulin nucleotide-binding domain-like"/>
    <property type="match status" value="1"/>
</dbReference>
<dbReference type="InterPro" id="IPR037103">
    <property type="entry name" value="Tubulin/FtsZ-like_C"/>
</dbReference>
<dbReference type="GO" id="GO:0032153">
    <property type="term" value="C:cell division site"/>
    <property type="evidence" value="ECO:0007669"/>
    <property type="project" value="UniProtKB-UniRule"/>
</dbReference>
<dbReference type="InterPro" id="IPR003008">
    <property type="entry name" value="Tubulin_FtsZ_GTPase"/>
</dbReference>
<dbReference type="EMBL" id="CP029425">
    <property type="protein sequence ID" value="AWL93182.1"/>
    <property type="molecule type" value="Genomic_DNA"/>
</dbReference>
<dbReference type="NCBIfam" id="TIGR00065">
    <property type="entry name" value="ftsZ"/>
    <property type="match status" value="1"/>
</dbReference>
<proteinExistence type="inferred from homology"/>
<evidence type="ECO:0000313" key="11">
    <source>
        <dbReference type="EMBL" id="AWL93182.1"/>
    </source>
</evidence>
<comment type="subunit">
    <text evidence="5">Homodimer. Polymerizes to form a dynamic ring structure in a strictly GTP-dependent manner. Interacts directly with several other division proteins.</text>
</comment>
<feature type="binding site" evidence="5">
    <location>
        <begin position="14"/>
        <end position="18"/>
    </location>
    <ligand>
        <name>GTP</name>
        <dbReference type="ChEBI" id="CHEBI:37565"/>
    </ligand>
</feature>
<accession>A0A2U8P640</accession>
<feature type="binding site" evidence="5">
    <location>
        <position position="132"/>
    </location>
    <ligand>
        <name>GTP</name>
        <dbReference type="ChEBI" id="CHEBI:37565"/>
    </ligand>
</feature>